<gene>
    <name evidence="2" type="ORF">HO173_013308</name>
</gene>
<dbReference type="AlphaFoldDB" id="A0A8H6CGE1"/>
<organism evidence="2 3">
    <name type="scientific">Letharia columbiana</name>
    <dbReference type="NCBI Taxonomy" id="112416"/>
    <lineage>
        <taxon>Eukaryota</taxon>
        <taxon>Fungi</taxon>
        <taxon>Dikarya</taxon>
        <taxon>Ascomycota</taxon>
        <taxon>Pezizomycotina</taxon>
        <taxon>Lecanoromycetes</taxon>
        <taxon>OSLEUM clade</taxon>
        <taxon>Lecanoromycetidae</taxon>
        <taxon>Lecanorales</taxon>
        <taxon>Lecanorineae</taxon>
        <taxon>Parmeliaceae</taxon>
        <taxon>Letharia</taxon>
    </lineage>
</organism>
<sequence>MHWSYVIELCACIVGVHFVLFAAAVYTSRLVIIKDDTMISTAILLKPSVEHLGPRATFLAGKDLSEAIE</sequence>
<feature type="transmembrane region" description="Helical" evidence="1">
    <location>
        <begin position="6"/>
        <end position="26"/>
    </location>
</feature>
<keyword evidence="1" id="KW-1133">Transmembrane helix</keyword>
<name>A0A8H6CGE1_9LECA</name>
<dbReference type="Proteomes" id="UP000578531">
    <property type="component" value="Unassembled WGS sequence"/>
</dbReference>
<dbReference type="GeneID" id="59294934"/>
<accession>A0A8H6CGE1</accession>
<keyword evidence="1" id="KW-0812">Transmembrane</keyword>
<keyword evidence="3" id="KW-1185">Reference proteome</keyword>
<evidence type="ECO:0000313" key="2">
    <source>
        <dbReference type="EMBL" id="KAF6223095.1"/>
    </source>
</evidence>
<keyword evidence="1" id="KW-0472">Membrane</keyword>
<proteinExistence type="predicted"/>
<reference evidence="2 3" key="1">
    <citation type="journal article" date="2020" name="Genomics">
        <title>Complete, high-quality genomes from long-read metagenomic sequencing of two wolf lichen thalli reveals enigmatic genome architecture.</title>
        <authorList>
            <person name="McKenzie S.K."/>
            <person name="Walston R.F."/>
            <person name="Allen J.L."/>
        </authorList>
    </citation>
    <scope>NUCLEOTIDE SEQUENCE [LARGE SCALE GENOMIC DNA]</scope>
    <source>
        <strain evidence="2">WasteWater2</strain>
    </source>
</reference>
<evidence type="ECO:0000313" key="3">
    <source>
        <dbReference type="Proteomes" id="UP000578531"/>
    </source>
</evidence>
<dbReference type="OrthoDB" id="3596604at2759"/>
<protein>
    <submittedName>
        <fullName evidence="2">Uncharacterized protein</fullName>
    </submittedName>
</protein>
<dbReference type="RefSeq" id="XP_037157969.1">
    <property type="nucleotide sequence ID" value="XM_037315130.1"/>
</dbReference>
<dbReference type="EMBL" id="JACCJC010000141">
    <property type="protein sequence ID" value="KAF6223095.1"/>
    <property type="molecule type" value="Genomic_DNA"/>
</dbReference>
<evidence type="ECO:0000256" key="1">
    <source>
        <dbReference type="SAM" id="Phobius"/>
    </source>
</evidence>
<comment type="caution">
    <text evidence="2">The sequence shown here is derived from an EMBL/GenBank/DDBJ whole genome shotgun (WGS) entry which is preliminary data.</text>
</comment>